<proteinExistence type="inferred from homology"/>
<name>A0A7X7R898_9RHOO</name>
<evidence type="ECO:0000256" key="5">
    <source>
        <dbReference type="ARBA" id="ARBA00022989"/>
    </source>
</evidence>
<dbReference type="GO" id="GO:0005886">
    <property type="term" value="C:plasma membrane"/>
    <property type="evidence" value="ECO:0007669"/>
    <property type="project" value="TreeGrafter"/>
</dbReference>
<dbReference type="InterPro" id="IPR003593">
    <property type="entry name" value="AAA+_ATPase"/>
</dbReference>
<evidence type="ECO:0000259" key="8">
    <source>
        <dbReference type="PROSITE" id="PS50893"/>
    </source>
</evidence>
<dbReference type="GO" id="GO:0098796">
    <property type="term" value="C:membrane protein complex"/>
    <property type="evidence" value="ECO:0007669"/>
    <property type="project" value="UniProtKB-ARBA"/>
</dbReference>
<dbReference type="PANTHER" id="PTHR24220">
    <property type="entry name" value="IMPORT ATP-BINDING PROTEIN"/>
    <property type="match status" value="1"/>
</dbReference>
<dbReference type="InterPro" id="IPR017871">
    <property type="entry name" value="ABC_transporter-like_CS"/>
</dbReference>
<dbReference type="InterPro" id="IPR003439">
    <property type="entry name" value="ABC_transporter-like_ATP-bd"/>
</dbReference>
<dbReference type="FunFam" id="3.40.50.300:FF:000032">
    <property type="entry name" value="Export ABC transporter ATP-binding protein"/>
    <property type="match status" value="1"/>
</dbReference>
<dbReference type="PANTHER" id="PTHR24220:SF689">
    <property type="entry name" value="LIPOPROTEIN-RELEASING SYSTEM ATP-BINDING PROTEIN LOLD"/>
    <property type="match status" value="1"/>
</dbReference>
<evidence type="ECO:0000256" key="4">
    <source>
        <dbReference type="ARBA" id="ARBA00022840"/>
    </source>
</evidence>
<keyword evidence="5" id="KW-0812">Transmembrane</keyword>
<evidence type="ECO:0000256" key="7">
    <source>
        <dbReference type="ARBA" id="ARBA00038388"/>
    </source>
</evidence>
<evidence type="ECO:0000313" key="9">
    <source>
        <dbReference type="EMBL" id="NLF54163.1"/>
    </source>
</evidence>
<sequence length="238" mass="25371">MAEPVAPPCPVLELEGVRKFYRSDAGVETEVLHGIDLRLARGEFAALIGPSGSGKSTLLNLIGLLDRPSAGSLSIDGQATASLDDDALARLRGQRIGFVFQYHHLIPAFSALENVMMPMLIERGRPDQAMRARAAGLLEQVGLHAQMDNRPGQLSGGQQQRVAIARALAMQPSLVLADEPTGNLDTRTADGVFALLREVNATLATSFLIVTHDPRLAARCDRIVELVDGAIVADAPPV</sequence>
<dbReference type="InterPro" id="IPR027417">
    <property type="entry name" value="P-loop_NTPase"/>
</dbReference>
<keyword evidence="4 9" id="KW-0067">ATP-binding</keyword>
<keyword evidence="5" id="KW-0472">Membrane</keyword>
<dbReference type="InterPro" id="IPR015854">
    <property type="entry name" value="ABC_transpr_LolD-like"/>
</dbReference>
<dbReference type="GO" id="GO:0022857">
    <property type="term" value="F:transmembrane transporter activity"/>
    <property type="evidence" value="ECO:0007669"/>
    <property type="project" value="TreeGrafter"/>
</dbReference>
<keyword evidence="2" id="KW-1003">Cell membrane</keyword>
<dbReference type="SMART" id="SM00382">
    <property type="entry name" value="AAA"/>
    <property type="match status" value="1"/>
</dbReference>
<dbReference type="GO" id="GO:0089705">
    <property type="term" value="P:protein localization to outer membrane"/>
    <property type="evidence" value="ECO:0007669"/>
    <property type="project" value="TreeGrafter"/>
</dbReference>
<dbReference type="SUPFAM" id="SSF52540">
    <property type="entry name" value="P-loop containing nucleoside triphosphate hydrolases"/>
    <property type="match status" value="1"/>
</dbReference>
<dbReference type="AlphaFoldDB" id="A0A7X7R898"/>
<evidence type="ECO:0000256" key="2">
    <source>
        <dbReference type="ARBA" id="ARBA00022475"/>
    </source>
</evidence>
<evidence type="ECO:0000256" key="6">
    <source>
        <dbReference type="ARBA" id="ARBA00023251"/>
    </source>
</evidence>
<feature type="domain" description="ABC transporter" evidence="8">
    <location>
        <begin position="12"/>
        <end position="238"/>
    </location>
</feature>
<dbReference type="Proteomes" id="UP000536534">
    <property type="component" value="Unassembled WGS sequence"/>
</dbReference>
<dbReference type="Pfam" id="PF00005">
    <property type="entry name" value="ABC_tran"/>
    <property type="match status" value="1"/>
</dbReference>
<evidence type="ECO:0000313" key="10">
    <source>
        <dbReference type="Proteomes" id="UP000536534"/>
    </source>
</evidence>
<reference evidence="9 10" key="1">
    <citation type="journal article" date="2020" name="Biotechnol. Biofuels">
        <title>New insights from the biogas microbiome by comprehensive genome-resolved metagenomics of nearly 1600 species originating from multiple anaerobic digesters.</title>
        <authorList>
            <person name="Campanaro S."/>
            <person name="Treu L."/>
            <person name="Rodriguez-R L.M."/>
            <person name="Kovalovszki A."/>
            <person name="Ziels R.M."/>
            <person name="Maus I."/>
            <person name="Zhu X."/>
            <person name="Kougias P.G."/>
            <person name="Basile A."/>
            <person name="Luo G."/>
            <person name="Schluter A."/>
            <person name="Konstantinidis K.T."/>
            <person name="Angelidaki I."/>
        </authorList>
    </citation>
    <scope>NUCLEOTIDE SEQUENCE [LARGE SCALE GENOMIC DNA]</scope>
    <source>
        <strain evidence="9">AS06rmzACSIP_256</strain>
    </source>
</reference>
<organism evidence="9 10">
    <name type="scientific">Thauera phenolivorans</name>
    <dbReference type="NCBI Taxonomy" id="1792543"/>
    <lineage>
        <taxon>Bacteria</taxon>
        <taxon>Pseudomonadati</taxon>
        <taxon>Pseudomonadota</taxon>
        <taxon>Betaproteobacteria</taxon>
        <taxon>Rhodocyclales</taxon>
        <taxon>Zoogloeaceae</taxon>
        <taxon>Thauera</taxon>
    </lineage>
</organism>
<keyword evidence="6" id="KW-0046">Antibiotic resistance</keyword>
<dbReference type="GO" id="GO:0005524">
    <property type="term" value="F:ATP binding"/>
    <property type="evidence" value="ECO:0007669"/>
    <property type="project" value="UniProtKB-KW"/>
</dbReference>
<accession>A0A7X7R898</accession>
<keyword evidence="5" id="KW-1133">Transmembrane helix</keyword>
<evidence type="ECO:0000256" key="1">
    <source>
        <dbReference type="ARBA" id="ARBA00022448"/>
    </source>
</evidence>
<dbReference type="Gene3D" id="3.40.50.300">
    <property type="entry name" value="P-loop containing nucleotide triphosphate hydrolases"/>
    <property type="match status" value="1"/>
</dbReference>
<dbReference type="GO" id="GO:0044874">
    <property type="term" value="P:lipoprotein localization to outer membrane"/>
    <property type="evidence" value="ECO:0007669"/>
    <property type="project" value="TreeGrafter"/>
</dbReference>
<dbReference type="GO" id="GO:0016887">
    <property type="term" value="F:ATP hydrolysis activity"/>
    <property type="evidence" value="ECO:0007669"/>
    <property type="project" value="InterPro"/>
</dbReference>
<dbReference type="EMBL" id="JAAYYV010000187">
    <property type="protein sequence ID" value="NLF54163.1"/>
    <property type="molecule type" value="Genomic_DNA"/>
</dbReference>
<comment type="similarity">
    <text evidence="7">Belongs to the ABC transporter superfamily. Macrolide exporter (TC 3.A.1.122) family.</text>
</comment>
<protein>
    <submittedName>
        <fullName evidence="9">ABC transporter ATP-binding protein</fullName>
    </submittedName>
</protein>
<gene>
    <name evidence="9" type="ORF">GX576_07165</name>
</gene>
<keyword evidence="1" id="KW-0813">Transport</keyword>
<dbReference type="InterPro" id="IPR017911">
    <property type="entry name" value="MacB-like_ATP-bd"/>
</dbReference>
<evidence type="ECO:0000256" key="3">
    <source>
        <dbReference type="ARBA" id="ARBA00022741"/>
    </source>
</evidence>
<dbReference type="PROSITE" id="PS50893">
    <property type="entry name" value="ABC_TRANSPORTER_2"/>
    <property type="match status" value="1"/>
</dbReference>
<keyword evidence="3" id="KW-0547">Nucleotide-binding</keyword>
<dbReference type="PROSITE" id="PS00211">
    <property type="entry name" value="ABC_TRANSPORTER_1"/>
    <property type="match status" value="1"/>
</dbReference>
<dbReference type="GO" id="GO:0046677">
    <property type="term" value="P:response to antibiotic"/>
    <property type="evidence" value="ECO:0007669"/>
    <property type="project" value="UniProtKB-KW"/>
</dbReference>
<dbReference type="CDD" id="cd03255">
    <property type="entry name" value="ABC_MJ0796_LolCDE_FtsE"/>
    <property type="match status" value="1"/>
</dbReference>
<comment type="caution">
    <text evidence="9">The sequence shown here is derived from an EMBL/GenBank/DDBJ whole genome shotgun (WGS) entry which is preliminary data.</text>
</comment>